<dbReference type="GO" id="GO:0016787">
    <property type="term" value="F:hydrolase activity"/>
    <property type="evidence" value="ECO:0007669"/>
    <property type="project" value="UniProtKB-KW"/>
</dbReference>
<dbReference type="SUPFAM" id="SSF53187">
    <property type="entry name" value="Zn-dependent exopeptidases"/>
    <property type="match status" value="1"/>
</dbReference>
<protein>
    <submittedName>
        <fullName evidence="1">Allantoate amidohydrolase</fullName>
    </submittedName>
</protein>
<proteinExistence type="predicted"/>
<gene>
    <name evidence="1" type="ORF">pLM20P5_p5</name>
</gene>
<dbReference type="AlphaFoldDB" id="A0A0D5A1P0"/>
<sequence>MGNSRQRSSKVFWSGTVWHAVVRSFPTNKLLEDAQLLVGWPVAAARDAGDYLDPADIVVGHEHVLKHRLEPLMVMLDCPVERGGSSVWPSNDFPSKASLGQLHLYSYRKQIPSRSPMLNRHSFLTTCLLSRLNSISRTPPMGLDPECIAGERARAPGLSTREVIWGADYDAVLIAAAPPLPTILVPCEGGPSHNPAEATVPKECSAEAQVLLEAVLDYHRRRAERREEVAA</sequence>
<dbReference type="EMBL" id="KM659097">
    <property type="protein sequence ID" value="AJW30098.1"/>
    <property type="molecule type" value="Genomic_DNA"/>
</dbReference>
<name>A0A0D5A1P0_9RHOB</name>
<keyword evidence="1" id="KW-0378">Hydrolase</keyword>
<organism evidence="1">
    <name type="scientific">Paracoccus yeei</name>
    <dbReference type="NCBI Taxonomy" id="147645"/>
    <lineage>
        <taxon>Bacteria</taxon>
        <taxon>Pseudomonadati</taxon>
        <taxon>Pseudomonadota</taxon>
        <taxon>Alphaproteobacteria</taxon>
        <taxon>Rhodobacterales</taxon>
        <taxon>Paracoccaceae</taxon>
        <taxon>Paracoccus</taxon>
    </lineage>
</organism>
<reference evidence="1" key="1">
    <citation type="submission" date="2014-09" db="EMBL/GenBank/DDBJ databases">
        <title>The mobilome of the heavy metals and metalloids hypertolerant bacteria from the Lubin copper mine (Poland).</title>
        <authorList>
            <person name="Dziewit L."/>
            <person name="Bartosik D."/>
        </authorList>
    </citation>
    <scope>NUCLEOTIDE SEQUENCE</scope>
    <source>
        <plasmid evidence="1">pLM20P5</plasmid>
    </source>
</reference>
<geneLocation type="plasmid" evidence="1">
    <name>pLM20P5</name>
</geneLocation>
<evidence type="ECO:0000313" key="1">
    <source>
        <dbReference type="EMBL" id="AJW30098.1"/>
    </source>
</evidence>
<dbReference type="Gene3D" id="3.40.630.10">
    <property type="entry name" value="Zn peptidases"/>
    <property type="match status" value="1"/>
</dbReference>
<keyword evidence="1" id="KW-0614">Plasmid</keyword>
<accession>A0A0D5A1P0</accession>